<dbReference type="AlphaFoldDB" id="A0A1T5M4Z3"/>
<dbReference type="Proteomes" id="UP000190961">
    <property type="component" value="Unassembled WGS sequence"/>
</dbReference>
<dbReference type="PANTHER" id="PTHR12480">
    <property type="entry name" value="ARGININE DEMETHYLASE AND LYSYL-HYDROXYLASE JMJD"/>
    <property type="match status" value="1"/>
</dbReference>
<name>A0A1T5M4Z3_9BACT</name>
<dbReference type="PANTHER" id="PTHR12480:SF6">
    <property type="entry name" value="2-OXOGLUTARATE AND IRON-DEPENDENT OXYGENASE JMJD4"/>
    <property type="match status" value="1"/>
</dbReference>
<accession>A0A1T5M4Z3</accession>
<dbReference type="SMART" id="SM00558">
    <property type="entry name" value="JmjC"/>
    <property type="match status" value="1"/>
</dbReference>
<dbReference type="GO" id="GO:0043565">
    <property type="term" value="F:sequence-specific DNA binding"/>
    <property type="evidence" value="ECO:0007669"/>
    <property type="project" value="TreeGrafter"/>
</dbReference>
<protein>
    <submittedName>
        <fullName evidence="2">Cupin-like domain-containing protein</fullName>
    </submittedName>
</protein>
<dbReference type="STRING" id="688867.SAMN05660236_4417"/>
<dbReference type="OrthoDB" id="2942327at2"/>
<evidence type="ECO:0000313" key="2">
    <source>
        <dbReference type="EMBL" id="SKC83311.1"/>
    </source>
</evidence>
<dbReference type="GO" id="GO:0045905">
    <property type="term" value="P:positive regulation of translational termination"/>
    <property type="evidence" value="ECO:0007669"/>
    <property type="project" value="TreeGrafter"/>
</dbReference>
<dbReference type="Gene3D" id="2.60.120.650">
    <property type="entry name" value="Cupin"/>
    <property type="match status" value="1"/>
</dbReference>
<proteinExistence type="predicted"/>
<gene>
    <name evidence="2" type="ORF">SAMN05660236_4417</name>
</gene>
<dbReference type="GO" id="GO:0005737">
    <property type="term" value="C:cytoplasm"/>
    <property type="evidence" value="ECO:0007669"/>
    <property type="project" value="TreeGrafter"/>
</dbReference>
<dbReference type="PROSITE" id="PS51184">
    <property type="entry name" value="JMJC"/>
    <property type="match status" value="1"/>
</dbReference>
<dbReference type="InterPro" id="IPR041667">
    <property type="entry name" value="Cupin_8"/>
</dbReference>
<organism evidence="2 3">
    <name type="scientific">Ohtaekwangia koreensis</name>
    <dbReference type="NCBI Taxonomy" id="688867"/>
    <lineage>
        <taxon>Bacteria</taxon>
        <taxon>Pseudomonadati</taxon>
        <taxon>Bacteroidota</taxon>
        <taxon>Cytophagia</taxon>
        <taxon>Cytophagales</taxon>
        <taxon>Fulvivirgaceae</taxon>
        <taxon>Ohtaekwangia</taxon>
    </lineage>
</organism>
<evidence type="ECO:0000259" key="1">
    <source>
        <dbReference type="PROSITE" id="PS51184"/>
    </source>
</evidence>
<dbReference type="InterPro" id="IPR050910">
    <property type="entry name" value="JMJD6_ArgDemeth/LysHydrox"/>
</dbReference>
<dbReference type="EMBL" id="FUZU01000003">
    <property type="protein sequence ID" value="SKC83311.1"/>
    <property type="molecule type" value="Genomic_DNA"/>
</dbReference>
<dbReference type="GO" id="GO:0016706">
    <property type="term" value="F:2-oxoglutarate-dependent dioxygenase activity"/>
    <property type="evidence" value="ECO:0007669"/>
    <property type="project" value="TreeGrafter"/>
</dbReference>
<dbReference type="SUPFAM" id="SSF51197">
    <property type="entry name" value="Clavaminate synthase-like"/>
    <property type="match status" value="1"/>
</dbReference>
<dbReference type="InterPro" id="IPR003347">
    <property type="entry name" value="JmjC_dom"/>
</dbReference>
<dbReference type="Pfam" id="PF13621">
    <property type="entry name" value="Cupin_8"/>
    <property type="match status" value="1"/>
</dbReference>
<evidence type="ECO:0000313" key="3">
    <source>
        <dbReference type="Proteomes" id="UP000190961"/>
    </source>
</evidence>
<sequence length="277" mass="33131">MKPYKHLLDCYAMFDSLEHTSTFSRDQLNKAPVVFTSIMEQWPAYPKWNTHFFEDRHGDHMILADRMEDGQSKFIRTSLKNYIKYMRECDEPNPYYAKTSLHLATDMRSEYPVDQYFPCWYRRWYQEHAQEERKINLSNLYLGPAHALSPLHVDIWGTSFWNALFEGEKLWVFFLNSDEPFLYQGRVNPFTPDWDAFPLFRKAAPLIYIQRPGELVYCPGGIWHAVLLLKPCIALSENFINHENYQRVLQSFARQNMWNAYHKMVAIRDAYQDVVWN</sequence>
<dbReference type="RefSeq" id="WP_079688946.1">
    <property type="nucleotide sequence ID" value="NZ_FUZU01000003.1"/>
</dbReference>
<reference evidence="2 3" key="1">
    <citation type="submission" date="2017-02" db="EMBL/GenBank/DDBJ databases">
        <authorList>
            <person name="Peterson S.W."/>
        </authorList>
    </citation>
    <scope>NUCLEOTIDE SEQUENCE [LARGE SCALE GENOMIC DNA]</scope>
    <source>
        <strain evidence="2 3">DSM 25262</strain>
    </source>
</reference>
<keyword evidence="3" id="KW-1185">Reference proteome</keyword>
<feature type="domain" description="JmjC" evidence="1">
    <location>
        <begin position="102"/>
        <end position="256"/>
    </location>
</feature>